<dbReference type="EC" id="2.1.1.170" evidence="6"/>
<evidence type="ECO:0000313" key="7">
    <source>
        <dbReference type="EMBL" id="MCP8351735.1"/>
    </source>
</evidence>
<dbReference type="PANTHER" id="PTHR31760:SF0">
    <property type="entry name" value="S-ADENOSYL-L-METHIONINE-DEPENDENT METHYLTRANSFERASES SUPERFAMILY PROTEIN"/>
    <property type="match status" value="1"/>
</dbReference>
<evidence type="ECO:0000256" key="5">
    <source>
        <dbReference type="ARBA" id="ARBA00022691"/>
    </source>
</evidence>
<dbReference type="InterPro" id="IPR029063">
    <property type="entry name" value="SAM-dependent_MTases_sf"/>
</dbReference>
<dbReference type="InterPro" id="IPR003682">
    <property type="entry name" value="rRNA_ssu_MeTfrase_G"/>
</dbReference>
<keyword evidence="3 6" id="KW-0489">Methyltransferase</keyword>
<comment type="caution">
    <text evidence="7">The sequence shown here is derived from an EMBL/GenBank/DDBJ whole genome shotgun (WGS) entry which is preliminary data.</text>
</comment>
<dbReference type="PANTHER" id="PTHR31760">
    <property type="entry name" value="S-ADENOSYL-L-METHIONINE-DEPENDENT METHYLTRANSFERASES SUPERFAMILY PROTEIN"/>
    <property type="match status" value="1"/>
</dbReference>
<reference evidence="7 8" key="1">
    <citation type="journal article" date="2022" name="Nat. Microbiol.">
        <title>The microbiome of a bacterivorous marine choanoflagellate contains a resource-demanding obligate bacterial associate.</title>
        <authorList>
            <person name="Needham D.M."/>
            <person name="Poirier C."/>
            <person name="Bachy C."/>
            <person name="George E.E."/>
            <person name="Wilken S."/>
            <person name="Yung C.C.M."/>
            <person name="Limardo A.J."/>
            <person name="Morando M."/>
            <person name="Sudek L."/>
            <person name="Malmstrom R.R."/>
            <person name="Keeling P.J."/>
            <person name="Santoro A.E."/>
            <person name="Worden A.Z."/>
        </authorList>
    </citation>
    <scope>NUCLEOTIDE SEQUENCE [LARGE SCALE GENOMIC DNA]</scope>
    <source>
        <strain evidence="7 8">Comchoano-2</strain>
    </source>
</reference>
<evidence type="ECO:0000256" key="4">
    <source>
        <dbReference type="ARBA" id="ARBA00022679"/>
    </source>
</evidence>
<keyword evidence="2 6" id="KW-0698">rRNA processing</keyword>
<sequence length="195" mass="22174">MNHFLKQHIEAMGIPYHDNQIEQLDSMLDFLGEWNQKHNLTRLKKKRDQEIYHVLDALSADPYFKESHVILDVGTGAGFPGIPLAIMNPDKQYHLVDSNGKKVAYLRALVQHLGLNNVTVYHNRVEQLPLAEVDAVTARAVADPEVVMSLTKHLNPNVYILYVGRHCPDTAGAKMIALSVPESDREHWLCYKENK</sequence>
<dbReference type="Pfam" id="PF02527">
    <property type="entry name" value="GidB"/>
    <property type="match status" value="1"/>
</dbReference>
<organism evidence="7 8">
    <name type="scientific">Candidatus Synchoanobacter obligatus</name>
    <dbReference type="NCBI Taxonomy" id="2919597"/>
    <lineage>
        <taxon>Bacteria</taxon>
        <taxon>Pseudomonadati</taxon>
        <taxon>Pseudomonadota</taxon>
        <taxon>Gammaproteobacteria</taxon>
        <taxon>Candidatus Comchoanobacterales</taxon>
        <taxon>Candidatus Comchoanobacteraceae</taxon>
        <taxon>Candidatus Synchoanobacter</taxon>
    </lineage>
</organism>
<dbReference type="GO" id="GO:0032259">
    <property type="term" value="P:methylation"/>
    <property type="evidence" value="ECO:0007669"/>
    <property type="project" value="UniProtKB-KW"/>
</dbReference>
<evidence type="ECO:0000313" key="8">
    <source>
        <dbReference type="Proteomes" id="UP001320768"/>
    </source>
</evidence>
<protein>
    <recommendedName>
        <fullName evidence="6">Ribosomal RNA small subunit methyltransferase G</fullName>
        <ecNumber evidence="6">2.1.1.170</ecNumber>
    </recommendedName>
    <alternativeName>
        <fullName evidence="6">16S rRNA 7-methylguanosine methyltransferase</fullName>
        <shortName evidence="6">16S rRNA m7G methyltransferase</shortName>
    </alternativeName>
</protein>
<keyword evidence="1 6" id="KW-0963">Cytoplasm</keyword>
<evidence type="ECO:0000256" key="3">
    <source>
        <dbReference type="ARBA" id="ARBA00022603"/>
    </source>
</evidence>
<evidence type="ECO:0000256" key="6">
    <source>
        <dbReference type="HAMAP-Rule" id="MF_00074"/>
    </source>
</evidence>
<comment type="subcellular location">
    <subcellularLocation>
        <location evidence="6">Cytoplasm</location>
    </subcellularLocation>
</comment>
<proteinExistence type="inferred from homology"/>
<comment type="caution">
    <text evidence="6">Lacks conserved residue(s) required for the propagation of feature annotation.</text>
</comment>
<comment type="catalytic activity">
    <reaction evidence="6">
        <text>guanosine(527) in 16S rRNA + S-adenosyl-L-methionine = N(7)-methylguanosine(527) in 16S rRNA + S-adenosyl-L-homocysteine</text>
        <dbReference type="Rhea" id="RHEA:42732"/>
        <dbReference type="Rhea" id="RHEA-COMP:10209"/>
        <dbReference type="Rhea" id="RHEA-COMP:10210"/>
        <dbReference type="ChEBI" id="CHEBI:57856"/>
        <dbReference type="ChEBI" id="CHEBI:59789"/>
        <dbReference type="ChEBI" id="CHEBI:74269"/>
        <dbReference type="ChEBI" id="CHEBI:74480"/>
        <dbReference type="EC" id="2.1.1.170"/>
    </reaction>
</comment>
<evidence type="ECO:0000256" key="1">
    <source>
        <dbReference type="ARBA" id="ARBA00022490"/>
    </source>
</evidence>
<dbReference type="SUPFAM" id="SSF53335">
    <property type="entry name" value="S-adenosyl-L-methionine-dependent methyltransferases"/>
    <property type="match status" value="1"/>
</dbReference>
<comment type="similarity">
    <text evidence="6">Belongs to the methyltransferase superfamily. RNA methyltransferase RsmG family.</text>
</comment>
<accession>A0ABT1L4T6</accession>
<feature type="binding site" evidence="6">
    <location>
        <begin position="125"/>
        <end position="126"/>
    </location>
    <ligand>
        <name>S-adenosyl-L-methionine</name>
        <dbReference type="ChEBI" id="CHEBI:59789"/>
    </ligand>
</feature>
<feature type="binding site" evidence="6">
    <location>
        <position position="74"/>
    </location>
    <ligand>
        <name>S-adenosyl-L-methionine</name>
        <dbReference type="ChEBI" id="CHEBI:59789"/>
    </ligand>
</feature>
<dbReference type="GO" id="GO:0008168">
    <property type="term" value="F:methyltransferase activity"/>
    <property type="evidence" value="ECO:0007669"/>
    <property type="project" value="UniProtKB-KW"/>
</dbReference>
<feature type="binding site" evidence="6">
    <location>
        <position position="139"/>
    </location>
    <ligand>
        <name>S-adenosyl-L-methionine</name>
        <dbReference type="ChEBI" id="CHEBI:59789"/>
    </ligand>
</feature>
<dbReference type="Proteomes" id="UP001320768">
    <property type="component" value="Unassembled WGS sequence"/>
</dbReference>
<dbReference type="CDD" id="cd02440">
    <property type="entry name" value="AdoMet_MTases"/>
    <property type="match status" value="1"/>
</dbReference>
<dbReference type="EMBL" id="JAKUDN010000001">
    <property type="protein sequence ID" value="MCP8351735.1"/>
    <property type="molecule type" value="Genomic_DNA"/>
</dbReference>
<name>A0ABT1L4T6_9GAMM</name>
<dbReference type="Gene3D" id="3.40.50.150">
    <property type="entry name" value="Vaccinia Virus protein VP39"/>
    <property type="match status" value="1"/>
</dbReference>
<dbReference type="NCBIfam" id="TIGR00138">
    <property type="entry name" value="rsmG_gidB"/>
    <property type="match status" value="1"/>
</dbReference>
<keyword evidence="8" id="KW-1185">Reference proteome</keyword>
<feature type="binding site" evidence="6">
    <location>
        <position position="79"/>
    </location>
    <ligand>
        <name>S-adenosyl-L-methionine</name>
        <dbReference type="ChEBI" id="CHEBI:59789"/>
    </ligand>
</feature>
<keyword evidence="5 6" id="KW-0949">S-adenosyl-L-methionine</keyword>
<dbReference type="HAMAP" id="MF_00074">
    <property type="entry name" value="16SrRNA_methyltr_G"/>
    <property type="match status" value="1"/>
</dbReference>
<comment type="function">
    <text evidence="6">Specifically methylates the N7 position of guanine in position 527 of 16S rRNA.</text>
</comment>
<gene>
    <name evidence="6 7" type="primary">rsmG</name>
    <name evidence="7" type="ORF">MKS91_00290</name>
</gene>
<keyword evidence="4 6" id="KW-0808">Transferase</keyword>
<evidence type="ECO:0000256" key="2">
    <source>
        <dbReference type="ARBA" id="ARBA00022552"/>
    </source>
</evidence>
<dbReference type="RefSeq" id="WP_258568850.1">
    <property type="nucleotide sequence ID" value="NZ_JAKUDN010000001.1"/>
</dbReference>